<feature type="coiled-coil region" evidence="1">
    <location>
        <begin position="107"/>
        <end position="169"/>
    </location>
</feature>
<sequence length="194" mass="22468">MSESTKSTREQLGQHIQEVTQHWEIEYGGAEQAEPWEEVRRLLDPIYQLCSLQTPLPTIPEVFRTPSTRAELQKHIQTLVAQENPSHSTRFLLRKTAKAFDQLHVEKARDSVELNAQKRQIERLENKRGKKVAVDPNESFVNIENIKRVKDEQKRNEEAYLRKDRAKEAAATSAALLAKDMESFMGQFNSLDRQ</sequence>
<proteinExistence type="predicted"/>
<keyword evidence="3" id="KW-1185">Reference proteome</keyword>
<dbReference type="EMBL" id="JAACFV010000020">
    <property type="protein sequence ID" value="KAF7511384.1"/>
    <property type="molecule type" value="Genomic_DNA"/>
</dbReference>
<dbReference type="Proteomes" id="UP000606974">
    <property type="component" value="Unassembled WGS sequence"/>
</dbReference>
<dbReference type="AlphaFoldDB" id="A0A8H7APY6"/>
<reference evidence="2" key="1">
    <citation type="submission" date="2020-02" db="EMBL/GenBank/DDBJ databases">
        <authorList>
            <person name="Palmer J.M."/>
        </authorList>
    </citation>
    <scope>NUCLEOTIDE SEQUENCE</scope>
    <source>
        <strain evidence="2">EPUS1.4</strain>
        <tissue evidence="2">Thallus</tissue>
    </source>
</reference>
<evidence type="ECO:0000256" key="1">
    <source>
        <dbReference type="SAM" id="Coils"/>
    </source>
</evidence>
<keyword evidence="1" id="KW-0175">Coiled coil</keyword>
<name>A0A8H7APY6_9EURO</name>
<accession>A0A8H7APY6</accession>
<gene>
    <name evidence="2" type="ORF">GJ744_004573</name>
</gene>
<organism evidence="2 3">
    <name type="scientific">Endocarpon pusillum</name>
    <dbReference type="NCBI Taxonomy" id="364733"/>
    <lineage>
        <taxon>Eukaryota</taxon>
        <taxon>Fungi</taxon>
        <taxon>Dikarya</taxon>
        <taxon>Ascomycota</taxon>
        <taxon>Pezizomycotina</taxon>
        <taxon>Eurotiomycetes</taxon>
        <taxon>Chaetothyriomycetidae</taxon>
        <taxon>Verrucariales</taxon>
        <taxon>Verrucariaceae</taxon>
        <taxon>Endocarpon</taxon>
    </lineage>
</organism>
<evidence type="ECO:0000313" key="3">
    <source>
        <dbReference type="Proteomes" id="UP000606974"/>
    </source>
</evidence>
<evidence type="ECO:0000313" key="2">
    <source>
        <dbReference type="EMBL" id="KAF7511384.1"/>
    </source>
</evidence>
<protein>
    <submittedName>
        <fullName evidence="2">Uncharacterized protein</fullName>
    </submittedName>
</protein>
<comment type="caution">
    <text evidence="2">The sequence shown here is derived from an EMBL/GenBank/DDBJ whole genome shotgun (WGS) entry which is preliminary data.</text>
</comment>